<dbReference type="Pfam" id="PF16990">
    <property type="entry name" value="CBM_35"/>
    <property type="match status" value="1"/>
</dbReference>
<dbReference type="CDD" id="cd23432">
    <property type="entry name" value="beta-trefoil_Ricin_EndoBetaGal-like"/>
    <property type="match status" value="7"/>
</dbReference>
<dbReference type="Proteomes" id="UP001527099">
    <property type="component" value="Unassembled WGS sequence"/>
</dbReference>
<dbReference type="InterPro" id="IPR055149">
    <property type="entry name" value="Agl_cat_D2"/>
</dbReference>
<dbReference type="Pfam" id="PF00395">
    <property type="entry name" value="SLH"/>
    <property type="match status" value="3"/>
</dbReference>
<dbReference type="InterPro" id="IPR000772">
    <property type="entry name" value="Ricin_B_lectin"/>
</dbReference>
<comment type="caution">
    <text evidence="4">The sequence shown here is derived from an EMBL/GenBank/DDBJ whole genome shotgun (WGS) entry which is preliminary data.</text>
</comment>
<sequence>MSQFKKIVLLWLAILLVLPFQTQSYAAPSTSSNLNTSTADSVTGFVRLKNKWKSNYLYEDSSGIVRYGFTNITDPTSQWQIEAVPGTEGFKRLKNRATGHYITIANVAKRKDALTSRDIQTSSTMDQWIIKDASRVGYTTIQSATNPGTNLFIHEEDQLGFAEVSSDIGAAWESPQWMLEPASEMEPVRILNQYRAGQYLFENKDGVVEFGKMPTNDQTSHWYVEIKTENNGTPIVRLKNRATGHYITQGTLWAPIKSLNLNRSTKNEWIMAAGTSSNWVTFTNVYALGTDRIANDPDEIDAGSVSYVLNTQFDDTSARSNNWSNASKDNAQWKLEMASDVPPVRIAGYTDQTISQTYLYEDQGTVKYGSLGAGSVTNAVYQWLVEDYNGKKRFRNLATGNYVSMQNAVHASDPLQSLNLPSSSTSDQWIVANSNQYDDYVTVQSAVYSSHYINMKDGQGFAQSAAINPMMDAAQWLFEDPSAAAGGVQYVQIQSEWQSLVLYEDEQGNLKYGNAKQDDQRAQWLIEKYAGRKRIKNHATGHYINMQDMSSGHIKVTNVEDSWTSAIWVIETLDGGAKLIHSVKDSNNDPNHQTFIHLQNLTKFAEYGEINRNWGSPHWKFVNVTDDSVNYFLLKNKDTNTYLFEEKKANEENGKTKYGNPDVTDANAHWFMESAGGGPQYIRNRATGHYMAMEGIDPANDTQKDPLKSMFVDLSWGIASPKWYIEDAQTPGYKVFRSGWTGEHYVNEKDHTGYAQANKNVAAQDSAQFKLEIAPSLPLSLPQGHIRIKNSANGKYLYENNKGIVMYGTPAENNGYSQWIIETSSGIQRLKNVATGHYMAMNTDYAYIESVEAANVGSAAQWVIESNTGGTSYLIRSNHSSFNDEYVNVQNGVGYPERGLYPNSFGTLQWIFETTTQEAQVPPSNEVRNLNTSTKVFDDSNYVRIYNRASKQYLVEQAGQISLVSEAQNESAQWLLQDFNGRKLIKNRATGHLISANSPGQSITSRDDNKSNLRSQWTIEDDLGYKKISSPAGPILYLYEEDGTAKAGTTNTHQDRVQWMVEPVAGDAVYEAENAFVAGGAAVSSVSNNFSGTGYIDQFVNIGAKAIFAVNAQTAGSYSATIRYSNPSTVSKTLSLYVNGLTVQQLAFGATESGDSWKELTVSLPLRAGYNSVSLELQSADSGHIAIDSLTVHHAVNKAYRGSIEPYTTYEAEHADTNGLIIGPTRVYHEMASEASGRQAVRLDQTGQYVQFALAKPANSIVLRYSVADSVYGDGINTTLGLYVNDMKVKDLQLTSKYAWEYGNYPWSNDPSQGSAHRFFDEVHALIGEVPAGAVIKLQKDAASTADAYIIDFAEMEQAPTAAYERPVGFVSITEFGAVPDDGQDDSQAFKDAMAAAKAQHKGVWFPAGTFEMNNGSMYFLLDDITIRGAGMWYTTLKGAKFFGNGSHIRVYDLAIDGELNIRDDAVHTNGFEGAFGTGSTIQSVWIEHTKTAMWIARPKQEFGLNSDNFTNEFYVAGLRMRNLMADGINFSINTKNSMVEQSNVRYAGDDGLAMWSTLTEGYPSDYTENNTFRFDTVQLPWLADNMVVFGGKNNKMQDNILTDTIGLGGGIAVSTRFSPVTDLDGTTRVERNTLIRTGSRDAGLNLNFGAIWIYADTKPIHSSVIVKDNIALDSTYQGVSIQGTSPLSNVTFEDMVIDGAGTSGFEIASTISGSLTVDNVIIRNARLGDVANNAGENVSMLEIHDGFASMKKPTIPNPSDPDTGSYANPMPTTSPGITKLDDKMFDNAIAANEKKIVVEADSSKSSAWVEISGSTLLKAAKQMPKAEIVIKFQNVSYTLPINIELIAANNDLQLDFANSTVLIKIEKVDSTTAEAIKKNAQSANMQLLDTPIRFEILLQAGDKQDEIKHFGQIYVTRTITVDGILDNKSTTAVIYNPETGEFRYVPAIIASEGGKTKVTIESTSNSIYTIAKSQKTFGDIQTHWAKTEIELLASKLIVNGRADSNFAPDQNVTRAEFAALLVRSLGLSLKSSTTINFKDVTAKDWYYNSVLTAAGYGIVNGYDTGTFAPDQTITREQMAVMVARAMKLHTSDPKLLTGNSARLSLFEDAGSISSWAKDALEKVLSYGVMQGKASKVLAPGDLATRAESVVVLLRTLQAMNLINK</sequence>
<dbReference type="Gene3D" id="2.160.20.10">
    <property type="entry name" value="Single-stranded right-handed beta-helix, Pectin lyase-like"/>
    <property type="match status" value="1"/>
</dbReference>
<dbReference type="SUPFAM" id="SSF50370">
    <property type="entry name" value="Ricin B-like lectins"/>
    <property type="match status" value="5"/>
</dbReference>
<dbReference type="Pfam" id="PF14200">
    <property type="entry name" value="RicinB_lectin_2"/>
    <property type="match status" value="1"/>
</dbReference>
<protein>
    <submittedName>
        <fullName evidence="4">S-layer homology domain-containing protein</fullName>
    </submittedName>
</protein>
<dbReference type="InterPro" id="IPR033801">
    <property type="entry name" value="CBM6-CBM35-CBM36-like_1"/>
</dbReference>
<evidence type="ECO:0000313" key="4">
    <source>
        <dbReference type="EMBL" id="MCY9696807.1"/>
    </source>
</evidence>
<dbReference type="Pfam" id="PF22815">
    <property type="entry name" value="CatAgl_D1"/>
    <property type="match status" value="1"/>
</dbReference>
<dbReference type="PANTHER" id="PTHR43308:SF5">
    <property type="entry name" value="S-LAYER PROTEIN _ PEPTIDOGLYCAN ENDO-BETA-N-ACETYLGLUCOSAMINIDASE"/>
    <property type="match status" value="1"/>
</dbReference>
<feature type="domain" description="CBM6" evidence="2">
    <location>
        <begin position="1068"/>
        <end position="1193"/>
    </location>
</feature>
<feature type="domain" description="SLH" evidence="3">
    <location>
        <begin position="2034"/>
        <end position="2097"/>
    </location>
</feature>
<name>A0ABT4GKS1_9BACL</name>
<dbReference type="CDD" id="cd14490">
    <property type="entry name" value="CBM6-CBM35-CBM36_like_1"/>
    <property type="match status" value="1"/>
</dbReference>
<dbReference type="InterPro" id="IPR001119">
    <property type="entry name" value="SLH_dom"/>
</dbReference>
<feature type="chain" id="PRO_5047057495" evidence="1">
    <location>
        <begin position="27"/>
        <end position="2165"/>
    </location>
</feature>
<dbReference type="InterPro" id="IPR005084">
    <property type="entry name" value="CBM6"/>
</dbReference>
<keyword evidence="1" id="KW-0732">Signal</keyword>
<dbReference type="SMART" id="SM00710">
    <property type="entry name" value="PbH1"/>
    <property type="match status" value="8"/>
</dbReference>
<dbReference type="InterPro" id="IPR008979">
    <property type="entry name" value="Galactose-bd-like_sf"/>
</dbReference>
<feature type="signal peptide" evidence="1">
    <location>
        <begin position="1"/>
        <end position="26"/>
    </location>
</feature>
<evidence type="ECO:0000256" key="1">
    <source>
        <dbReference type="SAM" id="SignalP"/>
    </source>
</evidence>
<evidence type="ECO:0000259" key="2">
    <source>
        <dbReference type="PROSITE" id="PS51175"/>
    </source>
</evidence>
<proteinExistence type="predicted"/>
<dbReference type="PROSITE" id="PS51272">
    <property type="entry name" value="SLH"/>
    <property type="match status" value="3"/>
</dbReference>
<feature type="domain" description="SLH" evidence="3">
    <location>
        <begin position="2104"/>
        <end position="2165"/>
    </location>
</feature>
<feature type="domain" description="SLH" evidence="3">
    <location>
        <begin position="1973"/>
        <end position="2033"/>
    </location>
</feature>
<dbReference type="RefSeq" id="WP_268617813.1">
    <property type="nucleotide sequence ID" value="NZ_JAMDMX010000112.1"/>
</dbReference>
<dbReference type="CDD" id="cd04083">
    <property type="entry name" value="CBM35_Lmo2446-like"/>
    <property type="match status" value="1"/>
</dbReference>
<dbReference type="InterPro" id="IPR051465">
    <property type="entry name" value="Cell_Envelope_Struct_Comp"/>
</dbReference>
<evidence type="ECO:0000259" key="3">
    <source>
        <dbReference type="PROSITE" id="PS51272"/>
    </source>
</evidence>
<dbReference type="InterPro" id="IPR006626">
    <property type="entry name" value="PbH1"/>
</dbReference>
<evidence type="ECO:0000313" key="5">
    <source>
        <dbReference type="Proteomes" id="UP001527099"/>
    </source>
</evidence>
<dbReference type="InterPro" id="IPR035992">
    <property type="entry name" value="Ricin_B-like_lectins"/>
</dbReference>
<dbReference type="Gene3D" id="2.80.10.50">
    <property type="match status" value="7"/>
</dbReference>
<dbReference type="InterPro" id="IPR012334">
    <property type="entry name" value="Pectin_lyas_fold"/>
</dbReference>
<keyword evidence="5" id="KW-1185">Reference proteome</keyword>
<accession>A0ABT4GKS1</accession>
<dbReference type="PANTHER" id="PTHR43308">
    <property type="entry name" value="OUTER MEMBRANE PROTEIN ALPHA-RELATED"/>
    <property type="match status" value="1"/>
</dbReference>
<organism evidence="4 5">
    <name type="scientific">Paenibacillus alginolyticus</name>
    <dbReference type="NCBI Taxonomy" id="59839"/>
    <lineage>
        <taxon>Bacteria</taxon>
        <taxon>Bacillati</taxon>
        <taxon>Bacillota</taxon>
        <taxon>Bacilli</taxon>
        <taxon>Bacillales</taxon>
        <taxon>Paenibacillaceae</taxon>
        <taxon>Paenibacillus</taxon>
    </lineage>
</organism>
<dbReference type="SUPFAM" id="SSF51126">
    <property type="entry name" value="Pectin lyase-like"/>
    <property type="match status" value="1"/>
</dbReference>
<gene>
    <name evidence="4" type="ORF">M5X19_28475</name>
</gene>
<dbReference type="PROSITE" id="PS51175">
    <property type="entry name" value="CBM6"/>
    <property type="match status" value="1"/>
</dbReference>
<dbReference type="Gene3D" id="2.60.120.260">
    <property type="entry name" value="Galactose-binding domain-like"/>
    <property type="match status" value="2"/>
</dbReference>
<dbReference type="Pfam" id="PF22816">
    <property type="entry name" value="CatAgl_D2"/>
    <property type="match status" value="1"/>
</dbReference>
<reference evidence="4 5" key="1">
    <citation type="submission" date="2022-05" db="EMBL/GenBank/DDBJ databases">
        <title>Genome Sequencing of Bee-Associated Microbes.</title>
        <authorList>
            <person name="Dunlap C."/>
        </authorList>
    </citation>
    <scope>NUCLEOTIDE SEQUENCE [LARGE SCALE GENOMIC DNA]</scope>
    <source>
        <strain evidence="4 5">NRRL B-14421</strain>
    </source>
</reference>
<dbReference type="InterPro" id="IPR011050">
    <property type="entry name" value="Pectin_lyase_fold/virulence"/>
</dbReference>
<dbReference type="SUPFAM" id="SSF49785">
    <property type="entry name" value="Galactose-binding domain-like"/>
    <property type="match status" value="1"/>
</dbReference>
<dbReference type="EMBL" id="JAMDMX010000112">
    <property type="protein sequence ID" value="MCY9696807.1"/>
    <property type="molecule type" value="Genomic_DNA"/>
</dbReference>